<dbReference type="PANTHER" id="PTHR14304">
    <property type="entry name" value="CELL DIVISION CYCLE AND APOPTOSIS REGULATOR PROTEIN"/>
    <property type="match status" value="1"/>
</dbReference>
<feature type="compositionally biased region" description="Basic and acidic residues" evidence="2">
    <location>
        <begin position="1"/>
        <end position="14"/>
    </location>
</feature>
<evidence type="ECO:0000256" key="1">
    <source>
        <dbReference type="SAM" id="Coils"/>
    </source>
</evidence>
<name>A0A7S1I777_9EUGL</name>
<dbReference type="GO" id="GO:0006355">
    <property type="term" value="P:regulation of DNA-templated transcription"/>
    <property type="evidence" value="ECO:0007669"/>
    <property type="project" value="InterPro"/>
</dbReference>
<evidence type="ECO:0000313" key="4">
    <source>
        <dbReference type="EMBL" id="CAD9002918.1"/>
    </source>
</evidence>
<dbReference type="Pfam" id="PF14443">
    <property type="entry name" value="DBC1"/>
    <property type="match status" value="1"/>
</dbReference>
<dbReference type="SMART" id="SM01122">
    <property type="entry name" value="DBC1"/>
    <property type="match status" value="1"/>
</dbReference>
<feature type="domain" description="DBC1/CARP1 catalytically inactive NUDIX hydrolase" evidence="3">
    <location>
        <begin position="243"/>
        <end position="367"/>
    </location>
</feature>
<feature type="region of interest" description="Disordered" evidence="2">
    <location>
        <begin position="698"/>
        <end position="727"/>
    </location>
</feature>
<dbReference type="PANTHER" id="PTHR14304:SF11">
    <property type="entry name" value="SAP DOMAIN-CONTAINING PROTEIN"/>
    <property type="match status" value="1"/>
</dbReference>
<dbReference type="AlphaFoldDB" id="A0A7S1I777"/>
<dbReference type="InterPro" id="IPR025954">
    <property type="entry name" value="DBC1/CARP1_inactive_NUDIX"/>
</dbReference>
<gene>
    <name evidence="4" type="ORF">EGYM00392_LOCUS14002</name>
</gene>
<dbReference type="EMBL" id="HBGA01038573">
    <property type="protein sequence ID" value="CAD9002918.1"/>
    <property type="molecule type" value="Transcribed_RNA"/>
</dbReference>
<keyword evidence="1" id="KW-0175">Coiled coil</keyword>
<proteinExistence type="predicted"/>
<dbReference type="InterPro" id="IPR025224">
    <property type="entry name" value="CCAR1/CCAR2"/>
</dbReference>
<reference evidence="4" key="1">
    <citation type="submission" date="2021-01" db="EMBL/GenBank/DDBJ databases">
        <authorList>
            <person name="Corre E."/>
            <person name="Pelletier E."/>
            <person name="Niang G."/>
            <person name="Scheremetjew M."/>
            <person name="Finn R."/>
            <person name="Kale V."/>
            <person name="Holt S."/>
            <person name="Cochrane G."/>
            <person name="Meng A."/>
            <person name="Brown T."/>
            <person name="Cohen L."/>
        </authorList>
    </citation>
    <scope>NUCLEOTIDE SEQUENCE</scope>
    <source>
        <strain evidence="4">NIES-381</strain>
    </source>
</reference>
<organism evidence="4">
    <name type="scientific">Eutreptiella gymnastica</name>
    <dbReference type="NCBI Taxonomy" id="73025"/>
    <lineage>
        <taxon>Eukaryota</taxon>
        <taxon>Discoba</taxon>
        <taxon>Euglenozoa</taxon>
        <taxon>Euglenida</taxon>
        <taxon>Spirocuta</taxon>
        <taxon>Euglenophyceae</taxon>
        <taxon>Eutreptiales</taxon>
        <taxon>Eutreptiaceae</taxon>
        <taxon>Eutreptiella</taxon>
    </lineage>
</organism>
<sequence>MAEAAMKHKQEVAKQAEANRQANEAKLAAQREQSRKLALEAAERAASAAKLKAEEAIAKQSSHAAQIKAREELRQLHLKKMQEQMRTTSIGKGKGGQAPWMVAKPAALPAKPPAAVPAKPPAPVAPRGPVMAKVPMHPLPWVEQLGKIPCLPWNIVNRPYLDLRKRYPGMHVSQDIVSIDCHFAPKGSAAKLPVNKMEEGWVSVDKEKEIVVPLETPGTIAAPTGKHIVKVAMLCGGTSEQATMHKAALIKFVTHNIAIYQTKEPNPLPECEWDESLDGKNPNNMTTLKKTAVRCVKTLYGADLSKCKFHRFMDIHYRRAEGDQTTTILIPELWTLAEAPVLGRQVKKLEQEVTRYELVEEPKTEAEMEATKKAFEDQIARQRVAGQKERPGERELDRVERLEKLEESLKEMEKNPPEIKKTKMVKKEIKEKKEVTHLMCGPELVSLASVLANREVGNLASPYTDRIGDTRLFAAAFHEMIKLDKVDAIIAWLHDYKAKYAKEIEERETKRKRDFEEMSERTKIIQERSAKKQKREKAKKEILDAEAKAEAECNALKEAERAEKEQELAELKQKNAEALAAIEKEEEEVKANEEPLPKRRVTKFEYVLDEAMVEPFLYFDMQMQGPILGKMTRNDLVQILHCGGEMHCQREVLDLVKATTLELPGITKSQSAQHFYYKKACCTQTEVEVEDKKPEVKAEKVDMEKDKEAAEVKEDSAKPEAEDMKTD</sequence>
<evidence type="ECO:0000259" key="3">
    <source>
        <dbReference type="SMART" id="SM01122"/>
    </source>
</evidence>
<accession>A0A7S1I777</accession>
<evidence type="ECO:0000256" key="2">
    <source>
        <dbReference type="SAM" id="MobiDB-lite"/>
    </source>
</evidence>
<dbReference type="GO" id="GO:0005634">
    <property type="term" value="C:nucleus"/>
    <property type="evidence" value="ECO:0007669"/>
    <property type="project" value="TreeGrafter"/>
</dbReference>
<feature type="coiled-coil region" evidence="1">
    <location>
        <begin position="528"/>
        <end position="588"/>
    </location>
</feature>
<protein>
    <recommendedName>
        <fullName evidence="3">DBC1/CARP1 catalytically inactive NUDIX hydrolase domain-containing protein</fullName>
    </recommendedName>
</protein>
<feature type="region of interest" description="Disordered" evidence="2">
    <location>
        <begin position="1"/>
        <end position="33"/>
    </location>
</feature>